<evidence type="ECO:0000313" key="2">
    <source>
        <dbReference type="EMBL" id="KAB2933896.1"/>
    </source>
</evidence>
<feature type="chain" id="PRO_5032812270" evidence="1">
    <location>
        <begin position="20"/>
        <end position="170"/>
    </location>
</feature>
<protein>
    <submittedName>
        <fullName evidence="2">Uncharacterized protein</fullName>
    </submittedName>
</protein>
<reference evidence="2 3" key="1">
    <citation type="submission" date="2019-10" db="EMBL/GenBank/DDBJ databases">
        <title>Extracellular Electron Transfer in a Candidatus Methanoperedens spp. Enrichment Culture.</title>
        <authorList>
            <person name="Berger S."/>
            <person name="Rangel Shaw D."/>
            <person name="Berben T."/>
            <person name="In 'T Zandt M."/>
            <person name="Frank J."/>
            <person name="Reimann J."/>
            <person name="Jetten M.S.M."/>
            <person name="Welte C.U."/>
        </authorList>
    </citation>
    <scope>NUCLEOTIDE SEQUENCE [LARGE SCALE GENOMIC DNA]</scope>
    <source>
        <strain evidence="2">SB12</strain>
    </source>
</reference>
<organism evidence="2 3">
    <name type="scientific">Leptonema illini</name>
    <dbReference type="NCBI Taxonomy" id="183"/>
    <lineage>
        <taxon>Bacteria</taxon>
        <taxon>Pseudomonadati</taxon>
        <taxon>Spirochaetota</taxon>
        <taxon>Spirochaetia</taxon>
        <taxon>Leptospirales</taxon>
        <taxon>Leptospiraceae</taxon>
        <taxon>Leptonema</taxon>
    </lineage>
</organism>
<dbReference type="AlphaFoldDB" id="A0A833LY50"/>
<name>A0A833LY50_9LEPT</name>
<dbReference type="PROSITE" id="PS51257">
    <property type="entry name" value="PROKAR_LIPOPROTEIN"/>
    <property type="match status" value="1"/>
</dbReference>
<gene>
    <name evidence="2" type="ORF">F9K24_05370</name>
</gene>
<feature type="signal peptide" evidence="1">
    <location>
        <begin position="1"/>
        <end position="19"/>
    </location>
</feature>
<keyword evidence="1" id="KW-0732">Signal</keyword>
<evidence type="ECO:0000256" key="1">
    <source>
        <dbReference type="SAM" id="SignalP"/>
    </source>
</evidence>
<proteinExistence type="predicted"/>
<dbReference type="EMBL" id="WBUI01000004">
    <property type="protein sequence ID" value="KAB2933896.1"/>
    <property type="molecule type" value="Genomic_DNA"/>
</dbReference>
<comment type="caution">
    <text evidence="2">The sequence shown here is derived from an EMBL/GenBank/DDBJ whole genome shotgun (WGS) entry which is preliminary data.</text>
</comment>
<evidence type="ECO:0000313" key="3">
    <source>
        <dbReference type="Proteomes" id="UP000460298"/>
    </source>
</evidence>
<accession>A0A833LY50</accession>
<dbReference type="Proteomes" id="UP000460298">
    <property type="component" value="Unassembled WGS sequence"/>
</dbReference>
<sequence length="170" mass="18624">MRRNVFRALLPLMALPLMVACPFKQEKDDTEKDILTLLALPEQMEINGNWHDGFGTHNIQASKTITGEVSGYWNWGGSGTVLDFSNATRTTYVRTGVPSWCTNSGACECFDAGVCHNRNVWTKSGGTVYFCQIVYNKPTLDEARSDPAAADATDLASGCNGFAWSTMTPQ</sequence>